<evidence type="ECO:0000313" key="2">
    <source>
        <dbReference type="Proteomes" id="UP000726777"/>
    </source>
</evidence>
<reference evidence="1" key="1">
    <citation type="submission" date="2020-09" db="EMBL/GenBank/DDBJ databases">
        <title>Genome sequence of Vibrio parahaemolyticus isolates.</title>
        <authorList>
            <person name="Hammerl J.A."/>
            <person name="Strauch E."/>
        </authorList>
    </citation>
    <scope>NUCLEOTIDE SEQUENCE</scope>
    <source>
        <strain evidence="1">17-VB00146</strain>
    </source>
</reference>
<organism evidence="1 2">
    <name type="scientific">Vibrio parahaemolyticus</name>
    <dbReference type="NCBI Taxonomy" id="670"/>
    <lineage>
        <taxon>Bacteria</taxon>
        <taxon>Pseudomonadati</taxon>
        <taxon>Pseudomonadota</taxon>
        <taxon>Gammaproteobacteria</taxon>
        <taxon>Vibrionales</taxon>
        <taxon>Vibrionaceae</taxon>
        <taxon>Vibrio</taxon>
    </lineage>
</organism>
<dbReference type="Proteomes" id="UP000726777">
    <property type="component" value="Unassembled WGS sequence"/>
</dbReference>
<evidence type="ECO:0000313" key="1">
    <source>
        <dbReference type="EMBL" id="MCC3803775.1"/>
    </source>
</evidence>
<dbReference type="EMBL" id="JACVHL010000002">
    <property type="protein sequence ID" value="MCC3803775.1"/>
    <property type="molecule type" value="Genomic_DNA"/>
</dbReference>
<accession>A0A9Q3YK87</accession>
<protein>
    <submittedName>
        <fullName evidence="1">Uncharacterized protein</fullName>
    </submittedName>
</protein>
<proteinExistence type="predicted"/>
<comment type="caution">
    <text evidence="1">The sequence shown here is derived from an EMBL/GenBank/DDBJ whole genome shotgun (WGS) entry which is preliminary data.</text>
</comment>
<gene>
    <name evidence="1" type="ORF">IB292_01875</name>
</gene>
<dbReference type="AlphaFoldDB" id="A0A9Q3YK87"/>
<sequence>MPNDKDLMSILLQIVVETKNNGQPSSSTIRSAELLLGMTAESSERQVLRDNAIVSESNKVQFQVSCKAEAVLHQYWGEEDKLKAYLLNHPNVVKSEAYIEFLDLGRVNTYQFKGDNSVVIDVNGKYIGLTSIQEVMQNFTNQYIEFLMSTDTNPYIKNK</sequence>
<name>A0A9Q3YK87_VIBPH</name>
<dbReference type="RefSeq" id="WP_228085450.1">
    <property type="nucleotide sequence ID" value="NZ_JACVHL010000002.1"/>
</dbReference>